<comment type="similarity">
    <text evidence="1">Belongs to the C/M/P thioester hydrolase family.</text>
</comment>
<dbReference type="OrthoDB" id="68328at2759"/>
<evidence type="ECO:0000313" key="6">
    <source>
        <dbReference type="Proteomes" id="UP000799753"/>
    </source>
</evidence>
<dbReference type="CDD" id="cd03444">
    <property type="entry name" value="Thioesterase_II_repeat1"/>
    <property type="match status" value="1"/>
</dbReference>
<dbReference type="InterPro" id="IPR049449">
    <property type="entry name" value="TesB_ACOT8-like_N"/>
</dbReference>
<dbReference type="GO" id="GO:0006637">
    <property type="term" value="P:acyl-CoA metabolic process"/>
    <property type="evidence" value="ECO:0007669"/>
    <property type="project" value="InterPro"/>
</dbReference>
<accession>A0A6A6S5D7</accession>
<dbReference type="SUPFAM" id="SSF54637">
    <property type="entry name" value="Thioesterase/thiol ester dehydrase-isomerase"/>
    <property type="match status" value="2"/>
</dbReference>
<evidence type="ECO:0000256" key="2">
    <source>
        <dbReference type="ARBA" id="ARBA00022801"/>
    </source>
</evidence>
<dbReference type="GO" id="GO:0016853">
    <property type="term" value="F:isomerase activity"/>
    <property type="evidence" value="ECO:0007669"/>
    <property type="project" value="UniProtKB-KW"/>
</dbReference>
<evidence type="ECO:0000256" key="1">
    <source>
        <dbReference type="ARBA" id="ARBA00006538"/>
    </source>
</evidence>
<keyword evidence="5" id="KW-0413">Isomerase</keyword>
<dbReference type="GO" id="GO:0005782">
    <property type="term" value="C:peroxisomal matrix"/>
    <property type="evidence" value="ECO:0007669"/>
    <property type="project" value="UniProtKB-SubCell"/>
</dbReference>
<dbReference type="GO" id="GO:0047617">
    <property type="term" value="F:fatty acyl-CoA hydrolase activity"/>
    <property type="evidence" value="ECO:0007669"/>
    <property type="project" value="InterPro"/>
</dbReference>
<name>A0A6A6S5D7_9PLEO</name>
<dbReference type="InterPro" id="IPR042171">
    <property type="entry name" value="Acyl-CoA_hotdog"/>
</dbReference>
<keyword evidence="2" id="KW-0378">Hydrolase</keyword>
<evidence type="ECO:0000259" key="4">
    <source>
        <dbReference type="Pfam" id="PF20789"/>
    </source>
</evidence>
<dbReference type="Gene3D" id="2.40.160.210">
    <property type="entry name" value="Acyl-CoA thioesterase, double hotdog domain"/>
    <property type="match status" value="1"/>
</dbReference>
<dbReference type="InterPro" id="IPR029069">
    <property type="entry name" value="HotDog_dom_sf"/>
</dbReference>
<sequence>MPQPQHHHLTETLLLEPLSPQKFQSKHPPQRAGNALNIAYGGFTIAAAAQTACKTAPPNYHLYTLMGNFLGPAFCDRPLLTTSRVIRHTRTFYTVQVEVLQSTVSKDGKEEERACLVALADFQIQEAGDVLTYSAPPRFNYQPPKNLPPIHDNNARHVAEGRVSQKLVSAHNSSFSLFPAHFDIRPCPEGIFAQNLNGVAKTLATTQDALPITSKTTADWWRCGTPLPTQTDNIAAVAFVMDGSLSFVPLSFSNMFLDDVEACSTLDFALRVFSNKVDFGKWVLREVITHAGAEGRTYSEARMWDEEGKMLACMTQQSIMRKKAEGKGKL</sequence>
<proteinExistence type="inferred from homology"/>
<dbReference type="CDD" id="cd03445">
    <property type="entry name" value="Thioesterase_II_repeat2"/>
    <property type="match status" value="1"/>
</dbReference>
<keyword evidence="6" id="KW-1185">Reference proteome</keyword>
<dbReference type="PANTHER" id="PTHR11066:SF35">
    <property type="entry name" value="ACYL-COA THIOESTERASE II"/>
    <property type="match status" value="1"/>
</dbReference>
<dbReference type="Pfam" id="PF13622">
    <property type="entry name" value="4HBT_3"/>
    <property type="match status" value="1"/>
</dbReference>
<dbReference type="Proteomes" id="UP000799753">
    <property type="component" value="Unassembled WGS sequence"/>
</dbReference>
<evidence type="ECO:0000313" key="5">
    <source>
        <dbReference type="EMBL" id="KAF2642800.1"/>
    </source>
</evidence>
<dbReference type="AlphaFoldDB" id="A0A6A6S5D7"/>
<protein>
    <submittedName>
        <fullName evidence="5">Thioesterase/thiol ester dehydrase-isomerase</fullName>
    </submittedName>
</protein>
<evidence type="ECO:0000259" key="3">
    <source>
        <dbReference type="Pfam" id="PF13622"/>
    </source>
</evidence>
<reference evidence="5" key="1">
    <citation type="journal article" date="2020" name="Stud. Mycol.">
        <title>101 Dothideomycetes genomes: a test case for predicting lifestyles and emergence of pathogens.</title>
        <authorList>
            <person name="Haridas S."/>
            <person name="Albert R."/>
            <person name="Binder M."/>
            <person name="Bloem J."/>
            <person name="Labutti K."/>
            <person name="Salamov A."/>
            <person name="Andreopoulos B."/>
            <person name="Baker S."/>
            <person name="Barry K."/>
            <person name="Bills G."/>
            <person name="Bluhm B."/>
            <person name="Cannon C."/>
            <person name="Castanera R."/>
            <person name="Culley D."/>
            <person name="Daum C."/>
            <person name="Ezra D."/>
            <person name="Gonzalez J."/>
            <person name="Henrissat B."/>
            <person name="Kuo A."/>
            <person name="Liang C."/>
            <person name="Lipzen A."/>
            <person name="Lutzoni F."/>
            <person name="Magnuson J."/>
            <person name="Mondo S."/>
            <person name="Nolan M."/>
            <person name="Ohm R."/>
            <person name="Pangilinan J."/>
            <person name="Park H.-J."/>
            <person name="Ramirez L."/>
            <person name="Alfaro M."/>
            <person name="Sun H."/>
            <person name="Tritt A."/>
            <person name="Yoshinaga Y."/>
            <person name="Zwiers L.-H."/>
            <person name="Turgeon B."/>
            <person name="Goodwin S."/>
            <person name="Spatafora J."/>
            <person name="Crous P."/>
            <person name="Grigoriev I."/>
        </authorList>
    </citation>
    <scope>NUCLEOTIDE SEQUENCE</scope>
    <source>
        <strain evidence="5">CBS 473.64</strain>
    </source>
</reference>
<dbReference type="InterPro" id="IPR049450">
    <property type="entry name" value="ACOT8-like_C"/>
</dbReference>
<dbReference type="EMBL" id="MU006781">
    <property type="protein sequence ID" value="KAF2642800.1"/>
    <property type="molecule type" value="Genomic_DNA"/>
</dbReference>
<feature type="domain" description="Acyl-CoA thioesterase-like C-terminal" evidence="4">
    <location>
        <begin position="209"/>
        <end position="320"/>
    </location>
</feature>
<dbReference type="PANTHER" id="PTHR11066">
    <property type="entry name" value="ACYL-COA THIOESTERASE"/>
    <property type="match status" value="1"/>
</dbReference>
<dbReference type="Pfam" id="PF20789">
    <property type="entry name" value="4HBT_3C"/>
    <property type="match status" value="1"/>
</dbReference>
<gene>
    <name evidence="5" type="ORF">P280DRAFT_548216</name>
</gene>
<dbReference type="InterPro" id="IPR003703">
    <property type="entry name" value="Acyl_CoA_thio"/>
</dbReference>
<feature type="domain" description="Acyl-CoA thioesterase-like N-terminal HotDog" evidence="3">
    <location>
        <begin position="38"/>
        <end position="123"/>
    </location>
</feature>
<dbReference type="GO" id="GO:0009062">
    <property type="term" value="P:fatty acid catabolic process"/>
    <property type="evidence" value="ECO:0007669"/>
    <property type="project" value="TreeGrafter"/>
</dbReference>
<organism evidence="5 6">
    <name type="scientific">Massarina eburnea CBS 473.64</name>
    <dbReference type="NCBI Taxonomy" id="1395130"/>
    <lineage>
        <taxon>Eukaryota</taxon>
        <taxon>Fungi</taxon>
        <taxon>Dikarya</taxon>
        <taxon>Ascomycota</taxon>
        <taxon>Pezizomycotina</taxon>
        <taxon>Dothideomycetes</taxon>
        <taxon>Pleosporomycetidae</taxon>
        <taxon>Pleosporales</taxon>
        <taxon>Massarineae</taxon>
        <taxon>Massarinaceae</taxon>
        <taxon>Massarina</taxon>
    </lineage>
</organism>